<evidence type="ECO:0000256" key="4">
    <source>
        <dbReference type="ARBA" id="ARBA00022801"/>
    </source>
</evidence>
<evidence type="ECO:0000256" key="5">
    <source>
        <dbReference type="ARBA" id="ARBA00022842"/>
    </source>
</evidence>
<sequence>MRIHLDTNLLISKPRWELLPPGDHEYLVSALVFAEFGEGTAHPDPDIAAQARIDLIQHRSTYGDGLPFAQREADIYRELCSIAATAGRTPGGKRRVDLMIAAVAIGDGAALATRNTSDFDGLQPLLRIVAL</sequence>
<organism evidence="7 8">
    <name type="scientific">Candidatus Mycobacterium methanotrophicum</name>
    <dbReference type="NCBI Taxonomy" id="2943498"/>
    <lineage>
        <taxon>Bacteria</taxon>
        <taxon>Bacillati</taxon>
        <taxon>Actinomycetota</taxon>
        <taxon>Actinomycetes</taxon>
        <taxon>Mycobacteriales</taxon>
        <taxon>Mycobacteriaceae</taxon>
        <taxon>Mycobacterium</taxon>
    </lineage>
</organism>
<keyword evidence="8" id="KW-1185">Reference proteome</keyword>
<reference evidence="7" key="1">
    <citation type="submission" date="2022-05" db="EMBL/GenBank/DDBJ databases">
        <title>A methanotrophic Mycobacterium dominates a cave microbial ecosystem.</title>
        <authorList>
            <person name="Van Spanning R.J.M."/>
            <person name="Guan Q."/>
            <person name="Melkonian C."/>
            <person name="Gallant J."/>
            <person name="Polerecky L."/>
            <person name="Flot J.-F."/>
            <person name="Brandt B.W."/>
            <person name="Braster M."/>
            <person name="Iturbe Espinoza P."/>
            <person name="Aerts J."/>
            <person name="Meima-Franke M."/>
            <person name="Piersma S.R."/>
            <person name="Bunduc C."/>
            <person name="Ummels R."/>
            <person name="Pain A."/>
            <person name="Fleming E.J."/>
            <person name="van der Wel N."/>
            <person name="Gherman V.D."/>
            <person name="Sarbu S.M."/>
            <person name="Bodelier P.L.E."/>
            <person name="Bitter W."/>
        </authorList>
    </citation>
    <scope>NUCLEOTIDE SEQUENCE</scope>
    <source>
        <strain evidence="7">Sulfur Cave</strain>
    </source>
</reference>
<name>A0ABY4QH30_9MYCO</name>
<evidence type="ECO:0000256" key="2">
    <source>
        <dbReference type="ARBA" id="ARBA00022722"/>
    </source>
</evidence>
<dbReference type="Proteomes" id="UP001056610">
    <property type="component" value="Chromosome"/>
</dbReference>
<keyword evidence="5" id="KW-0460">Magnesium</keyword>
<gene>
    <name evidence="7" type="ORF">M5I08_12495</name>
</gene>
<protein>
    <recommendedName>
        <fullName evidence="6">PIN domain-containing protein</fullName>
    </recommendedName>
</protein>
<keyword evidence="2" id="KW-0540">Nuclease</keyword>
<dbReference type="Pfam" id="PF01850">
    <property type="entry name" value="PIN"/>
    <property type="match status" value="1"/>
</dbReference>
<evidence type="ECO:0000259" key="6">
    <source>
        <dbReference type="Pfam" id="PF01850"/>
    </source>
</evidence>
<proteinExistence type="predicted"/>
<accession>A0ABY4QH30</accession>
<keyword evidence="4" id="KW-0378">Hydrolase</keyword>
<evidence type="ECO:0000313" key="8">
    <source>
        <dbReference type="Proteomes" id="UP001056610"/>
    </source>
</evidence>
<evidence type="ECO:0000256" key="3">
    <source>
        <dbReference type="ARBA" id="ARBA00022723"/>
    </source>
</evidence>
<evidence type="ECO:0000256" key="1">
    <source>
        <dbReference type="ARBA" id="ARBA00001946"/>
    </source>
</evidence>
<feature type="domain" description="PIN" evidence="6">
    <location>
        <begin position="19"/>
        <end position="116"/>
    </location>
</feature>
<dbReference type="InterPro" id="IPR002716">
    <property type="entry name" value="PIN_dom"/>
</dbReference>
<comment type="cofactor">
    <cofactor evidence="1">
        <name>Mg(2+)</name>
        <dbReference type="ChEBI" id="CHEBI:18420"/>
    </cofactor>
</comment>
<dbReference type="RefSeq" id="WP_219066874.1">
    <property type="nucleotide sequence ID" value="NZ_CAJUXY010000012.1"/>
</dbReference>
<evidence type="ECO:0000313" key="7">
    <source>
        <dbReference type="EMBL" id="UQX09285.1"/>
    </source>
</evidence>
<keyword evidence="3" id="KW-0479">Metal-binding</keyword>
<dbReference type="EMBL" id="CP097320">
    <property type="protein sequence ID" value="UQX09285.1"/>
    <property type="molecule type" value="Genomic_DNA"/>
</dbReference>